<keyword evidence="1" id="KW-1133">Transmembrane helix</keyword>
<keyword evidence="1" id="KW-0472">Membrane</keyword>
<sequence>MPDAGKSARSGMMIFVLVIFVVAILLALGYLLFAHPGEAPSNAPAVQSAPPR</sequence>
<dbReference type="EMBL" id="JABEQY010000010">
    <property type="protein sequence ID" value="NNH64166.1"/>
    <property type="molecule type" value="Genomic_DNA"/>
</dbReference>
<evidence type="ECO:0000256" key="1">
    <source>
        <dbReference type="SAM" id="Phobius"/>
    </source>
</evidence>
<proteinExistence type="predicted"/>
<gene>
    <name evidence="2" type="ORF">HLI17_12825</name>
</gene>
<dbReference type="RefSeq" id="WP_170262320.1">
    <property type="nucleotide sequence ID" value="NZ_JABEQY010000010.1"/>
</dbReference>
<organism evidence="2 3">
    <name type="scientific">Rhizobium laguerreae</name>
    <dbReference type="NCBI Taxonomy" id="1076926"/>
    <lineage>
        <taxon>Bacteria</taxon>
        <taxon>Pseudomonadati</taxon>
        <taxon>Pseudomonadota</taxon>
        <taxon>Alphaproteobacteria</taxon>
        <taxon>Hyphomicrobiales</taxon>
        <taxon>Rhizobiaceae</taxon>
        <taxon>Rhizobium/Agrobacterium group</taxon>
        <taxon>Rhizobium</taxon>
    </lineage>
</organism>
<evidence type="ECO:0000313" key="3">
    <source>
        <dbReference type="Proteomes" id="UP000530654"/>
    </source>
</evidence>
<dbReference type="AlphaFoldDB" id="A0A7Y2R4H0"/>
<keyword evidence="1" id="KW-0812">Transmembrane</keyword>
<evidence type="ECO:0000313" key="2">
    <source>
        <dbReference type="EMBL" id="NNH64166.1"/>
    </source>
</evidence>
<reference evidence="2 3" key="1">
    <citation type="submission" date="2020-04" db="EMBL/GenBank/DDBJ databases">
        <title>Rhizobium bacterial biofertilizers improve the content of phenolic compounds of Lactuca sativa L. under non-saline and saline-stress conditions.</title>
        <authorList>
            <person name="Ayuso-Calles M."/>
            <person name="Garcia-Estevez I."/>
            <person name="Jimenez-Gomez A."/>
            <person name="Flores-Felix J.D."/>
            <person name="Escribano-Bailon M."/>
            <person name="Rivas R."/>
        </authorList>
    </citation>
    <scope>NUCLEOTIDE SEQUENCE [LARGE SCALE GENOMIC DNA]</scope>
    <source>
        <strain evidence="2 3">GPTR02</strain>
    </source>
</reference>
<comment type="caution">
    <text evidence="2">The sequence shown here is derived from an EMBL/GenBank/DDBJ whole genome shotgun (WGS) entry which is preliminary data.</text>
</comment>
<dbReference type="Proteomes" id="UP000530654">
    <property type="component" value="Unassembled WGS sequence"/>
</dbReference>
<name>A0A7Y2R4H0_9HYPH</name>
<feature type="transmembrane region" description="Helical" evidence="1">
    <location>
        <begin position="12"/>
        <end position="33"/>
    </location>
</feature>
<accession>A0A7Y2R4H0</accession>
<protein>
    <submittedName>
        <fullName evidence="2">Uncharacterized protein</fullName>
    </submittedName>
</protein>